<evidence type="ECO:0000256" key="3">
    <source>
        <dbReference type="ARBA" id="ARBA00023125"/>
    </source>
</evidence>
<dbReference type="GO" id="GO:0009888">
    <property type="term" value="P:tissue development"/>
    <property type="evidence" value="ECO:0007669"/>
    <property type="project" value="UniProtKB-ARBA"/>
</dbReference>
<dbReference type="SMART" id="SM00339">
    <property type="entry name" value="FH"/>
    <property type="match status" value="1"/>
</dbReference>
<dbReference type="GO" id="GO:0009653">
    <property type="term" value="P:anatomical structure morphogenesis"/>
    <property type="evidence" value="ECO:0007669"/>
    <property type="project" value="TreeGrafter"/>
</dbReference>
<dbReference type="InterPro" id="IPR036390">
    <property type="entry name" value="WH_DNA-bd_sf"/>
</dbReference>
<dbReference type="InterPro" id="IPR001766">
    <property type="entry name" value="Fork_head_dom"/>
</dbReference>
<dbReference type="InterPro" id="IPR036388">
    <property type="entry name" value="WH-like_DNA-bd_sf"/>
</dbReference>
<name>A0AAV1F8M1_XYRNO</name>
<dbReference type="GO" id="GO:0000978">
    <property type="term" value="F:RNA polymerase II cis-regulatory region sequence-specific DNA binding"/>
    <property type="evidence" value="ECO:0007669"/>
    <property type="project" value="TreeGrafter"/>
</dbReference>
<evidence type="ECO:0000256" key="6">
    <source>
        <dbReference type="PROSITE-ProRule" id="PRU00089"/>
    </source>
</evidence>
<dbReference type="PROSITE" id="PS50039">
    <property type="entry name" value="FORK_HEAD_3"/>
    <property type="match status" value="1"/>
</dbReference>
<feature type="region of interest" description="Disordered" evidence="7">
    <location>
        <begin position="142"/>
        <end position="190"/>
    </location>
</feature>
<dbReference type="InterPro" id="IPR018122">
    <property type="entry name" value="TF_fork_head_CS_1"/>
</dbReference>
<evidence type="ECO:0000256" key="5">
    <source>
        <dbReference type="ARBA" id="ARBA00023242"/>
    </source>
</evidence>
<protein>
    <submittedName>
        <fullName evidence="9">Forkhead box protein L1</fullName>
    </submittedName>
</protein>
<evidence type="ECO:0000259" key="8">
    <source>
        <dbReference type="PROSITE" id="PS50039"/>
    </source>
</evidence>
<dbReference type="PANTHER" id="PTHR11829">
    <property type="entry name" value="FORKHEAD BOX PROTEIN"/>
    <property type="match status" value="1"/>
</dbReference>
<sequence>MALYHGRLPSLGVPSTTLNLAAPSLIYLYGGDSGGVVPTGLSFVPTRQEPPQKPPYSYIALIAMAIKSAPEQRATLSGIYQFIMDRFPFYHDNKQGWQNSIRHNLSLNDCFIKVPREKGRPGKGSYWTLDTKCLDMFENGNYRRRKRKAKSQQEPLDSKSAGHKRNKGQGPLRDSQSSLKPQTSSVPAEMPVAQDLEKLEKSPGTKTVLVESNHEEQQQSLYSQRLKVPLNKDISTGKGPDAPPPEPGPTPVWKESAHLPSASLRLEQGERKCAFNGRERDPLCTVSCAGNTNFTAPAQDRQKGNTPSKSKFKAFSIESILSRSEDEMRGGVLGVSAEAALSSSVVLSGRPHQLYQMGFPFCSYLSVSYPDKALPFK</sequence>
<evidence type="ECO:0000256" key="4">
    <source>
        <dbReference type="ARBA" id="ARBA00023163"/>
    </source>
</evidence>
<dbReference type="GO" id="GO:0005634">
    <property type="term" value="C:nucleus"/>
    <property type="evidence" value="ECO:0007669"/>
    <property type="project" value="UniProtKB-SubCell"/>
</dbReference>
<dbReference type="Pfam" id="PF00250">
    <property type="entry name" value="Forkhead"/>
    <property type="match status" value="1"/>
</dbReference>
<dbReference type="GO" id="GO:0000981">
    <property type="term" value="F:DNA-binding transcription factor activity, RNA polymerase II-specific"/>
    <property type="evidence" value="ECO:0007669"/>
    <property type="project" value="TreeGrafter"/>
</dbReference>
<keyword evidence="2" id="KW-0805">Transcription regulation</keyword>
<dbReference type="CDD" id="cd20027">
    <property type="entry name" value="FH_FOXL1"/>
    <property type="match status" value="1"/>
</dbReference>
<keyword evidence="3 6" id="KW-0238">DNA-binding</keyword>
<dbReference type="InterPro" id="IPR050211">
    <property type="entry name" value="FOX_domain-containing"/>
</dbReference>
<dbReference type="Gene3D" id="1.10.10.10">
    <property type="entry name" value="Winged helix-like DNA-binding domain superfamily/Winged helix DNA-binding domain"/>
    <property type="match status" value="1"/>
</dbReference>
<dbReference type="PRINTS" id="PR00053">
    <property type="entry name" value="FORKHEAD"/>
</dbReference>
<feature type="compositionally biased region" description="Pro residues" evidence="7">
    <location>
        <begin position="241"/>
        <end position="250"/>
    </location>
</feature>
<evidence type="ECO:0000256" key="1">
    <source>
        <dbReference type="ARBA" id="ARBA00004123"/>
    </source>
</evidence>
<dbReference type="Proteomes" id="UP001178508">
    <property type="component" value="Chromosome 5"/>
</dbReference>
<evidence type="ECO:0000313" key="10">
    <source>
        <dbReference type="Proteomes" id="UP001178508"/>
    </source>
</evidence>
<feature type="DNA-binding region" description="Fork-head" evidence="6">
    <location>
        <begin position="53"/>
        <end position="147"/>
    </location>
</feature>
<feature type="compositionally biased region" description="Polar residues" evidence="7">
    <location>
        <begin position="174"/>
        <end position="186"/>
    </location>
</feature>
<keyword evidence="5 6" id="KW-0539">Nucleus</keyword>
<keyword evidence="10" id="KW-1185">Reference proteome</keyword>
<evidence type="ECO:0000313" key="9">
    <source>
        <dbReference type="EMBL" id="CAJ1057270.1"/>
    </source>
</evidence>
<dbReference type="AlphaFoldDB" id="A0AAV1F8M1"/>
<dbReference type="InterPro" id="IPR047514">
    <property type="entry name" value="FH_FOXL1"/>
</dbReference>
<dbReference type="SUPFAM" id="SSF46785">
    <property type="entry name" value="Winged helix' DNA-binding domain"/>
    <property type="match status" value="1"/>
</dbReference>
<reference evidence="9" key="1">
    <citation type="submission" date="2023-08" db="EMBL/GenBank/DDBJ databases">
        <authorList>
            <person name="Alioto T."/>
            <person name="Alioto T."/>
            <person name="Gomez Garrido J."/>
        </authorList>
    </citation>
    <scope>NUCLEOTIDE SEQUENCE</scope>
</reference>
<comment type="subcellular location">
    <subcellularLocation>
        <location evidence="1 6">Nucleus</location>
    </subcellularLocation>
</comment>
<dbReference type="PROSITE" id="PS00657">
    <property type="entry name" value="FORK_HEAD_1"/>
    <property type="match status" value="1"/>
</dbReference>
<dbReference type="PANTHER" id="PTHR11829:SF204">
    <property type="entry name" value="FORKHEAD BOX PROTEIN L1"/>
    <property type="match status" value="1"/>
</dbReference>
<dbReference type="PROSITE" id="PS00658">
    <property type="entry name" value="FORK_HEAD_2"/>
    <property type="match status" value="1"/>
</dbReference>
<keyword evidence="4" id="KW-0804">Transcription</keyword>
<organism evidence="9 10">
    <name type="scientific">Xyrichtys novacula</name>
    <name type="common">Pearly razorfish</name>
    <name type="synonym">Hemipteronotus novacula</name>
    <dbReference type="NCBI Taxonomy" id="13765"/>
    <lineage>
        <taxon>Eukaryota</taxon>
        <taxon>Metazoa</taxon>
        <taxon>Chordata</taxon>
        <taxon>Craniata</taxon>
        <taxon>Vertebrata</taxon>
        <taxon>Euteleostomi</taxon>
        <taxon>Actinopterygii</taxon>
        <taxon>Neopterygii</taxon>
        <taxon>Teleostei</taxon>
        <taxon>Neoteleostei</taxon>
        <taxon>Acanthomorphata</taxon>
        <taxon>Eupercaria</taxon>
        <taxon>Labriformes</taxon>
        <taxon>Labridae</taxon>
        <taxon>Xyrichtys</taxon>
    </lineage>
</organism>
<proteinExistence type="predicted"/>
<dbReference type="GO" id="GO:0030154">
    <property type="term" value="P:cell differentiation"/>
    <property type="evidence" value="ECO:0007669"/>
    <property type="project" value="UniProtKB-ARBA"/>
</dbReference>
<accession>A0AAV1F8M1</accession>
<dbReference type="InterPro" id="IPR030456">
    <property type="entry name" value="TF_fork_head_CS_2"/>
</dbReference>
<feature type="domain" description="Fork-head" evidence="8">
    <location>
        <begin position="53"/>
        <end position="147"/>
    </location>
</feature>
<dbReference type="EMBL" id="OY660868">
    <property type="protein sequence ID" value="CAJ1057270.1"/>
    <property type="molecule type" value="Genomic_DNA"/>
</dbReference>
<evidence type="ECO:0000256" key="2">
    <source>
        <dbReference type="ARBA" id="ARBA00023015"/>
    </source>
</evidence>
<dbReference type="FunFam" id="1.10.10.10:FF:000016">
    <property type="entry name" value="Forkhead box protein I1"/>
    <property type="match status" value="1"/>
</dbReference>
<feature type="region of interest" description="Disordered" evidence="7">
    <location>
        <begin position="231"/>
        <end position="255"/>
    </location>
</feature>
<gene>
    <name evidence="9" type="ORF">XNOV1_A006331</name>
</gene>
<evidence type="ECO:0000256" key="7">
    <source>
        <dbReference type="SAM" id="MobiDB-lite"/>
    </source>
</evidence>